<feature type="transmembrane region" description="Helical" evidence="11">
    <location>
        <begin position="321"/>
        <end position="340"/>
    </location>
</feature>
<dbReference type="GO" id="GO:0140359">
    <property type="term" value="F:ABC-type transporter activity"/>
    <property type="evidence" value="ECO:0007669"/>
    <property type="project" value="InterPro"/>
</dbReference>
<dbReference type="Gene3D" id="1.20.1740.10">
    <property type="entry name" value="Amino acid/polyamine transporter I"/>
    <property type="match status" value="1"/>
</dbReference>
<protein>
    <recommendedName>
        <fullName evidence="16">ATP-dependent bile acid permease</fullName>
    </recommendedName>
</protein>
<keyword evidence="9" id="KW-0325">Glycoprotein</keyword>
<proteinExistence type="predicted"/>
<feature type="transmembrane region" description="Helical" evidence="11">
    <location>
        <begin position="360"/>
        <end position="386"/>
    </location>
</feature>
<dbReference type="InterPro" id="IPR002293">
    <property type="entry name" value="AA/rel_permease1"/>
</dbReference>
<dbReference type="PROSITE" id="PS50929">
    <property type="entry name" value="ABC_TM1F"/>
    <property type="match status" value="2"/>
</dbReference>
<comment type="caution">
    <text evidence="14">The sequence shown here is derived from an EMBL/GenBank/DDBJ whole genome shotgun (WGS) entry which is preliminary data.</text>
</comment>
<feature type="transmembrane region" description="Helical" evidence="11">
    <location>
        <begin position="2040"/>
        <end position="2056"/>
    </location>
</feature>
<dbReference type="PANTHER" id="PTHR24223">
    <property type="entry name" value="ATP-BINDING CASSETTE SUB-FAMILY C"/>
    <property type="match status" value="1"/>
</dbReference>
<dbReference type="SUPFAM" id="SSF90123">
    <property type="entry name" value="ABC transporter transmembrane region"/>
    <property type="match status" value="2"/>
</dbReference>
<dbReference type="InterPro" id="IPR050173">
    <property type="entry name" value="ABC_transporter_C-like"/>
</dbReference>
<feature type="transmembrane region" description="Helical" evidence="11">
    <location>
        <begin position="1906"/>
        <end position="1929"/>
    </location>
</feature>
<evidence type="ECO:0000256" key="10">
    <source>
        <dbReference type="SAM" id="MobiDB-lite"/>
    </source>
</evidence>
<dbReference type="Pfam" id="PF13520">
    <property type="entry name" value="AA_permease_2"/>
    <property type="match status" value="1"/>
</dbReference>
<evidence type="ECO:0000256" key="7">
    <source>
        <dbReference type="ARBA" id="ARBA00022989"/>
    </source>
</evidence>
<keyword evidence="8 11" id="KW-0472">Membrane</keyword>
<feature type="domain" description="ABC transmembrane type-1" evidence="13">
    <location>
        <begin position="328"/>
        <end position="633"/>
    </location>
</feature>
<dbReference type="SUPFAM" id="SSF52540">
    <property type="entry name" value="P-loop containing nucleoside triphosphate hydrolases"/>
    <property type="match status" value="2"/>
</dbReference>
<keyword evidence="6" id="KW-0067">ATP-binding</keyword>
<dbReference type="Gene3D" id="3.40.50.300">
    <property type="entry name" value="P-loop containing nucleotide triphosphate hydrolases"/>
    <property type="match status" value="2"/>
</dbReference>
<dbReference type="GO" id="GO:0000329">
    <property type="term" value="C:fungal-type vacuole membrane"/>
    <property type="evidence" value="ECO:0007669"/>
    <property type="project" value="TreeGrafter"/>
</dbReference>
<feature type="transmembrane region" description="Helical" evidence="11">
    <location>
        <begin position="214"/>
        <end position="236"/>
    </location>
</feature>
<evidence type="ECO:0000256" key="9">
    <source>
        <dbReference type="ARBA" id="ARBA00023180"/>
    </source>
</evidence>
<dbReference type="CDD" id="cd03369">
    <property type="entry name" value="ABCC_NFT1"/>
    <property type="match status" value="1"/>
</dbReference>
<dbReference type="EMBL" id="PKFO01000004">
    <property type="protein sequence ID" value="PVH20715.1"/>
    <property type="molecule type" value="Genomic_DNA"/>
</dbReference>
<sequence length="2093" mass="233453">MSCLLWDYDDIPRCARTEITALYPLAVAALSLAWLIVTSIASCTGKKIELDESRPLLASPDVYGSVESAERPANQPEISLRERHFDMMRLPNTNEDGTPHGQTVEQPKSLGDRARVSLEFVLVALQLAMAVATLLLSGFSHEWKSHSFVQASLVFHWAYAFALCCARVTNMKKQKIALPNLWAHSTALYLFHVLSAAVFFRSALIGHVKRTPVAYYYEADFAITIVLVFLSITCSVGDKPARIYITSDGVKPSPENLASLWSFSTYSWVDEMIWRARKSSLVMGDIWGLREDDYALHVLKVFDSTKSAARFTIQLFSHFKWLFALQGFWALCESILVFFPTLLLKKVLEYVEDPSTTTRSMAWCLVLLMPASKLIDSLSSGFSLFIGRRVCVRMRAIIIGEVYAKALRRKISIKDVSDDEPASEDEASVGSDDKKKDSDENGTSDLGAIINLMAIDAFKVSEVCGYLHFFVGGTLMLVVCTVLLYNLLGWSALAGSAAIIVFLPINYKLSQWTGEAQKDMLSTTDKRIQKMNETFSSIRIIKFFAWENNFFANIMKIRHDELYYLKKRSILWGLQSFNWFAIPTIITVISFYCYTMIEGKPLTAPIAFTALSFFTLLRAPLDQLADMTAIIIQSKVSLDRVSDFLEEDETSKYEQLGQKRTENSPVIGFEDASFSWNSTSDADFKLRNLNIAFKPGKLNVVIGPTGAGKTSLLMALLGEMELLNGKVFLPGIIPRDELVIDPTTGFTESVAYCSQSAWLLNDTIRNNIIFSQPYIPERYDRVVEACGLTRDLQILPAGDKTEIGEKGIALSGGQKQRISLARALYSNSRHILLDDCLSAVDSHTALWIYENCISGPLMANRTCILVSHNVALTVQKAEWVVVMEDGKVKVQGSADELLDGGHLGDDELVRSSVMNSRNQSTTNLQSLDSKNSEMKSKAAVIESKLKDLAGEEEPTEALRTDGKLIEEEEKAEGVVGLDVYAGYIKEFGGWPTWSIIIFTYGFTQLVYICQSWWLKKWAQDTPETIAKVMNVVGITGESMPSIVKTFAANTNLAIASLSSAYKQASDAVTTFKTHHIVQYYIIWYALIGLAYSVLATIRVFVSIFAGIRASNRIFKRVLTRILSAKLGFFDKTPLGRIMNRFSKDIEAVDQELTPFGEATFACLVSCISIFILITVITPGFLFFAVFISYFYYLIGSLYITLSRELKRFDSITKSPIHQHFSESLTGVATIRAYGVESRFMKQNLAAIDENNRPFFYMWVANRWLALRVDAVGSLVMLFAGIFVILSIGRIDAGLAGLSLSYAISFSENALWIVRLYANVEMNMNSVERLQEFMKVDQEPPSEIPETTPKPEWPTRGEIEVKDVSLRYAPHLPRVIKNVTFHVEPSHKIGVVGRTGAGKSTIITAFFRFLDPETGYIKIDDVDICSIGLRNLRQAITIIPQDPTLFTGTIRSNLDPFDQYSDAQIFEALKRVNLIGREETARDIDSSQENKNKFLDLSSAVSEGGNNLSQGQRQLMCLARSLLKSPKVILLDEATASIDYQSDAMIQQTIREEFSGSTILTIAHRLRSIIDYDKILVMDAGKVVEYDDPYALIANKETLFYSMCENSGELEVLAKLAKESFVSRKNKNETLQHHEYVAVPREDDIESGLENSTTDLLSTEVNFLPQLEEVPQGRHLGLFSTIVLFVSRILGSGFLAISSGMYNDCGRSPFFFFLSWIIACASAFAGLYVYLELGSFIPRSGGTKVFFEVIYDRPYMLASVVISLYSVMYGFTISNLLVFGEYSLHAFGIKTSDWNIRLVGLGFLYFTCAFHGISVHHGVRVQNFIGGLKLVLAALIVLTGIWVSVLPSSITKIENQLHFHGFFPAKSEITPGSFASAIIKGTFACAGWNSIHTVTNEIKDPNRTLKIAGPLSLLIITITYIFINIAYLVVIPDKEIMESGQLIGSLLFEKIFGYRIGRQFLTIASAVCTAGNVFVVLYTISRVSQEVFKEGFLPFSRFMSSNWPGDAPLPTLLLSCTLSTLVVVGAPHGDVYNYIVSLESYPQQIFVALCALGIFIMRKRHPRFKAPIRSTIIGTVAVIVMEWRTGSPTHTLGC</sequence>
<evidence type="ECO:0000256" key="6">
    <source>
        <dbReference type="ARBA" id="ARBA00022840"/>
    </source>
</evidence>
<feature type="transmembrane region" description="Helical" evidence="11">
    <location>
        <begin position="1826"/>
        <end position="1844"/>
    </location>
</feature>
<feature type="transmembrane region" description="Helical" evidence="11">
    <location>
        <begin position="463"/>
        <end position="484"/>
    </location>
</feature>
<keyword evidence="15" id="KW-1185">Reference proteome</keyword>
<evidence type="ECO:0000256" key="5">
    <source>
        <dbReference type="ARBA" id="ARBA00022741"/>
    </source>
</evidence>
<dbReference type="InterPro" id="IPR003593">
    <property type="entry name" value="AAA+_ATPase"/>
</dbReference>
<feature type="transmembrane region" description="Helical" evidence="11">
    <location>
        <begin position="1753"/>
        <end position="1773"/>
    </location>
</feature>
<dbReference type="GO" id="GO:0005524">
    <property type="term" value="F:ATP binding"/>
    <property type="evidence" value="ECO:0007669"/>
    <property type="project" value="UniProtKB-KW"/>
</dbReference>
<feature type="transmembrane region" description="Helical" evidence="11">
    <location>
        <begin position="1081"/>
        <end position="1107"/>
    </location>
</feature>
<evidence type="ECO:0000259" key="13">
    <source>
        <dbReference type="PROSITE" id="PS50929"/>
    </source>
</evidence>
<name>A0A2V1ASF0_9ASCO</name>
<feature type="compositionally biased region" description="Acidic residues" evidence="10">
    <location>
        <begin position="418"/>
        <end position="427"/>
    </location>
</feature>
<evidence type="ECO:0008006" key="16">
    <source>
        <dbReference type="Google" id="ProtNLM"/>
    </source>
</evidence>
<feature type="transmembrane region" description="Helical" evidence="11">
    <location>
        <begin position="577"/>
        <end position="597"/>
    </location>
</feature>
<dbReference type="OrthoDB" id="6500128at2759"/>
<dbReference type="InterPro" id="IPR027417">
    <property type="entry name" value="P-loop_NTPase"/>
</dbReference>
<feature type="region of interest" description="Disordered" evidence="10">
    <location>
        <begin position="418"/>
        <end position="441"/>
    </location>
</feature>
<dbReference type="PROSITE" id="PS00211">
    <property type="entry name" value="ABC_TRANSPORTER_1"/>
    <property type="match status" value="2"/>
</dbReference>
<dbReference type="SMART" id="SM00382">
    <property type="entry name" value="AAA"/>
    <property type="match status" value="2"/>
</dbReference>
<dbReference type="GeneID" id="37009549"/>
<dbReference type="STRING" id="45357.A0A2V1ASF0"/>
<dbReference type="CDD" id="cd18596">
    <property type="entry name" value="ABC_6TM_VMR1_D1_like"/>
    <property type="match status" value="1"/>
</dbReference>
<feature type="transmembrane region" description="Helical" evidence="11">
    <location>
        <begin position="20"/>
        <end position="44"/>
    </location>
</feature>
<dbReference type="RefSeq" id="XP_025341655.1">
    <property type="nucleotide sequence ID" value="XM_025487847.1"/>
</dbReference>
<feature type="transmembrane region" description="Helical" evidence="11">
    <location>
        <begin position="1709"/>
        <end position="1732"/>
    </location>
</feature>
<dbReference type="Pfam" id="PF00005">
    <property type="entry name" value="ABC_tran"/>
    <property type="match status" value="2"/>
</dbReference>
<feature type="transmembrane region" description="Helical" evidence="11">
    <location>
        <begin position="148"/>
        <end position="166"/>
    </location>
</feature>
<feature type="transmembrane region" description="Helical" evidence="11">
    <location>
        <begin position="1959"/>
        <end position="1979"/>
    </location>
</feature>
<keyword evidence="5" id="KW-0547">Nucleotide-binding</keyword>
<dbReference type="PROSITE" id="PS50893">
    <property type="entry name" value="ABC_TRANSPORTER_2"/>
    <property type="match status" value="2"/>
</dbReference>
<evidence type="ECO:0000256" key="3">
    <source>
        <dbReference type="ARBA" id="ARBA00022692"/>
    </source>
</evidence>
<comment type="subcellular location">
    <subcellularLocation>
        <location evidence="1">Membrane</location>
        <topology evidence="1">Multi-pass membrane protein</topology>
    </subcellularLocation>
</comment>
<dbReference type="CDD" id="cd18604">
    <property type="entry name" value="ABC_6TM_VMR1_D2_like"/>
    <property type="match status" value="1"/>
</dbReference>
<dbReference type="FunFam" id="3.40.50.300:FF:000565">
    <property type="entry name" value="ABC bile acid transporter"/>
    <property type="match status" value="1"/>
</dbReference>
<feature type="domain" description="ABC transporter" evidence="12">
    <location>
        <begin position="1358"/>
        <end position="1604"/>
    </location>
</feature>
<evidence type="ECO:0000259" key="12">
    <source>
        <dbReference type="PROSITE" id="PS50893"/>
    </source>
</evidence>
<evidence type="ECO:0000256" key="8">
    <source>
        <dbReference type="ARBA" id="ARBA00023136"/>
    </source>
</evidence>
<feature type="transmembrane region" description="Helical" evidence="11">
    <location>
        <begin position="1264"/>
        <end position="1287"/>
    </location>
</feature>
<dbReference type="InterPro" id="IPR011527">
    <property type="entry name" value="ABC1_TM_dom"/>
</dbReference>
<evidence type="ECO:0000256" key="11">
    <source>
        <dbReference type="SAM" id="Phobius"/>
    </source>
</evidence>
<keyword evidence="3 11" id="KW-0812">Transmembrane</keyword>
<evidence type="ECO:0000256" key="2">
    <source>
        <dbReference type="ARBA" id="ARBA00022448"/>
    </source>
</evidence>
<evidence type="ECO:0000256" key="4">
    <source>
        <dbReference type="ARBA" id="ARBA00022737"/>
    </source>
</evidence>
<dbReference type="Gene3D" id="1.20.1560.10">
    <property type="entry name" value="ABC transporter type 1, transmembrane domain"/>
    <property type="match status" value="2"/>
</dbReference>
<feature type="domain" description="ABC transporter" evidence="12">
    <location>
        <begin position="667"/>
        <end position="910"/>
    </location>
</feature>
<feature type="transmembrane region" description="Helical" evidence="11">
    <location>
        <begin position="1182"/>
        <end position="1201"/>
    </location>
</feature>
<dbReference type="CDD" id="cd03250">
    <property type="entry name" value="ABCC_MRP_domain1"/>
    <property type="match status" value="1"/>
</dbReference>
<dbReference type="PANTHER" id="PTHR24223:SF353">
    <property type="entry name" value="ABC TRANSPORTER ATP-BINDING PROTEIN_PERMEASE VMR1-RELATED"/>
    <property type="match status" value="1"/>
</dbReference>
<keyword evidence="4" id="KW-0677">Repeat</keyword>
<evidence type="ECO:0000313" key="15">
    <source>
        <dbReference type="Proteomes" id="UP000244309"/>
    </source>
</evidence>
<organism evidence="14 15">
    <name type="scientific">Candidozyma haemuli</name>
    <dbReference type="NCBI Taxonomy" id="45357"/>
    <lineage>
        <taxon>Eukaryota</taxon>
        <taxon>Fungi</taxon>
        <taxon>Dikarya</taxon>
        <taxon>Ascomycota</taxon>
        <taxon>Saccharomycotina</taxon>
        <taxon>Pichiomycetes</taxon>
        <taxon>Metschnikowiaceae</taxon>
        <taxon>Candidozyma</taxon>
    </lineage>
</organism>
<accession>A0A2V1ASF0</accession>
<keyword evidence="2" id="KW-0813">Transport</keyword>
<dbReference type="FunFam" id="3.40.50.300:FF:000825">
    <property type="entry name" value="ABC bile acid transporter"/>
    <property type="match status" value="1"/>
</dbReference>
<feature type="transmembrane region" description="Helical" evidence="11">
    <location>
        <begin position="1793"/>
        <end position="1814"/>
    </location>
</feature>
<dbReference type="VEuPathDB" id="FungiDB:CXQ85_004219"/>
<dbReference type="InterPro" id="IPR003439">
    <property type="entry name" value="ABC_transporter-like_ATP-bd"/>
</dbReference>
<evidence type="ECO:0000313" key="14">
    <source>
        <dbReference type="EMBL" id="PVH20715.1"/>
    </source>
</evidence>
<feature type="transmembrane region" description="Helical" evidence="11">
    <location>
        <begin position="490"/>
        <end position="509"/>
    </location>
</feature>
<dbReference type="InterPro" id="IPR017871">
    <property type="entry name" value="ABC_transporter-like_CS"/>
</dbReference>
<feature type="transmembrane region" description="Helical" evidence="11">
    <location>
        <begin position="187"/>
        <end position="208"/>
    </location>
</feature>
<dbReference type="Proteomes" id="UP000244309">
    <property type="component" value="Unassembled WGS sequence"/>
</dbReference>
<feature type="transmembrane region" description="Helical" evidence="11">
    <location>
        <begin position="116"/>
        <end position="136"/>
    </location>
</feature>
<reference evidence="14 15" key="1">
    <citation type="submission" date="2017-12" db="EMBL/GenBank/DDBJ databases">
        <title>Genome Sequence of a Multidrug-Resistant Candida haemulonii Isolate from a Patient with Chronic Leg Ulcers in Israel.</title>
        <authorList>
            <person name="Chow N.A."/>
            <person name="Gade L."/>
            <person name="Batra D."/>
            <person name="Rowe L.A."/>
            <person name="Ben-Ami R."/>
            <person name="Loparev V.N."/>
            <person name="Litvintseva A.P."/>
        </authorList>
    </citation>
    <scope>NUCLEOTIDE SEQUENCE [LARGE SCALE GENOMIC DNA]</scope>
    <source>
        <strain evidence="14 15">B11899</strain>
    </source>
</reference>
<keyword evidence="7 11" id="KW-1133">Transmembrane helix</keyword>
<dbReference type="InterPro" id="IPR036640">
    <property type="entry name" value="ABC1_TM_sf"/>
</dbReference>
<feature type="domain" description="ABC transmembrane type-1" evidence="13">
    <location>
        <begin position="1050"/>
        <end position="1321"/>
    </location>
</feature>
<dbReference type="Pfam" id="PF00664">
    <property type="entry name" value="ABC_membrane"/>
    <property type="match status" value="2"/>
</dbReference>
<feature type="transmembrane region" description="Helical" evidence="11">
    <location>
        <begin position="1158"/>
        <end position="1176"/>
    </location>
</feature>
<evidence type="ECO:0000256" key="1">
    <source>
        <dbReference type="ARBA" id="ARBA00004141"/>
    </source>
</evidence>
<feature type="transmembrane region" description="Helical" evidence="11">
    <location>
        <begin position="1675"/>
        <end position="1697"/>
    </location>
</feature>
<gene>
    <name evidence="14" type="ORF">CXQ85_004219</name>
</gene>
<dbReference type="GO" id="GO:0016887">
    <property type="term" value="F:ATP hydrolysis activity"/>
    <property type="evidence" value="ECO:0007669"/>
    <property type="project" value="InterPro"/>
</dbReference>